<feature type="domain" description="Biotin carboxylation" evidence="6">
    <location>
        <begin position="1"/>
        <end position="62"/>
    </location>
</feature>
<name>A0A090RID6_9GAMM</name>
<dbReference type="eggNOG" id="COG0439">
    <property type="taxonomic scope" value="Bacteria"/>
</dbReference>
<evidence type="ECO:0000259" key="6">
    <source>
        <dbReference type="PROSITE" id="PS50979"/>
    </source>
</evidence>
<dbReference type="InterPro" id="IPR011764">
    <property type="entry name" value="Biotin_carboxylation_dom"/>
</dbReference>
<reference evidence="7 8" key="1">
    <citation type="journal article" date="2014" name="Genome Announc.">
        <title>Draft Genome Sequences of Two Vibrionaceae Species, Vibrio ponticus C121 and Photobacterium aphoticum C119, Isolated as Coral Reef Microbiota.</title>
        <authorList>
            <person name="Al-saari N."/>
            <person name="Meirelles P.M."/>
            <person name="Mino S."/>
            <person name="Suda W."/>
            <person name="Oshima K."/>
            <person name="Hattori M."/>
            <person name="Ohkuma M."/>
            <person name="Thompson F.L."/>
            <person name="Gomez-Gil B."/>
            <person name="Sawabe T."/>
            <person name="Sawabe T."/>
        </authorList>
    </citation>
    <scope>NUCLEOTIDE SEQUENCE [LARGE SCALE GENOMIC DNA]</scope>
    <source>
        <strain evidence="7 8">JCM 19237</strain>
    </source>
</reference>
<comment type="caution">
    <text evidence="7">The sequence shown here is derived from an EMBL/GenBank/DDBJ whole genome shotgun (WGS) entry which is preliminary data.</text>
</comment>
<dbReference type="Gene3D" id="3.30.470.20">
    <property type="entry name" value="ATP-grasp fold, B domain"/>
    <property type="match status" value="1"/>
</dbReference>
<dbReference type="PROSITE" id="PS50979">
    <property type="entry name" value="BC"/>
    <property type="match status" value="1"/>
</dbReference>
<dbReference type="STRING" id="754436.JCM19237_3236"/>
<organism evidence="7 8">
    <name type="scientific">Photobacterium aphoticum</name>
    <dbReference type="NCBI Taxonomy" id="754436"/>
    <lineage>
        <taxon>Bacteria</taxon>
        <taxon>Pseudomonadati</taxon>
        <taxon>Pseudomonadota</taxon>
        <taxon>Gammaproteobacteria</taxon>
        <taxon>Vibrionales</taxon>
        <taxon>Vibrionaceae</taxon>
        <taxon>Photobacterium</taxon>
    </lineage>
</organism>
<sequence>MIGKLITFGENRDVAIARMKNALSEMIIDGIKTNVPLQQEIMKDENFQHGGANIHYLEKKLGIH</sequence>
<comment type="catalytic activity">
    <reaction evidence="5">
        <text>N(6)-biotinyl-L-lysyl-[protein] + hydrogencarbonate + ATP = N(6)-carboxybiotinyl-L-lysyl-[protein] + ADP + phosphate + H(+)</text>
        <dbReference type="Rhea" id="RHEA:13501"/>
        <dbReference type="Rhea" id="RHEA-COMP:10505"/>
        <dbReference type="Rhea" id="RHEA-COMP:10506"/>
        <dbReference type="ChEBI" id="CHEBI:15378"/>
        <dbReference type="ChEBI" id="CHEBI:17544"/>
        <dbReference type="ChEBI" id="CHEBI:30616"/>
        <dbReference type="ChEBI" id="CHEBI:43474"/>
        <dbReference type="ChEBI" id="CHEBI:83144"/>
        <dbReference type="ChEBI" id="CHEBI:83145"/>
        <dbReference type="ChEBI" id="CHEBI:456216"/>
        <dbReference type="EC" id="6.3.4.14"/>
    </reaction>
</comment>
<keyword evidence="4" id="KW-0067">ATP-binding</keyword>
<gene>
    <name evidence="7" type="ORF">JCM19237_3236</name>
</gene>
<evidence type="ECO:0000256" key="3">
    <source>
        <dbReference type="ARBA" id="ARBA00022741"/>
    </source>
</evidence>
<dbReference type="Pfam" id="PF02785">
    <property type="entry name" value="Biotin_carb_C"/>
    <property type="match status" value="1"/>
</dbReference>
<dbReference type="EMBL" id="BBMN01000016">
    <property type="protein sequence ID" value="GAL07297.1"/>
    <property type="molecule type" value="Genomic_DNA"/>
</dbReference>
<evidence type="ECO:0000313" key="7">
    <source>
        <dbReference type="EMBL" id="GAL07297.1"/>
    </source>
</evidence>
<proteinExistence type="predicted"/>
<keyword evidence="2 7" id="KW-0436">Ligase</keyword>
<dbReference type="SUPFAM" id="SSF51246">
    <property type="entry name" value="Rudiment single hybrid motif"/>
    <property type="match status" value="1"/>
</dbReference>
<dbReference type="Proteomes" id="UP000029227">
    <property type="component" value="Unassembled WGS sequence"/>
</dbReference>
<evidence type="ECO:0000256" key="2">
    <source>
        <dbReference type="ARBA" id="ARBA00022598"/>
    </source>
</evidence>
<protein>
    <recommendedName>
        <fullName evidence="1">biotin carboxylase</fullName>
        <ecNumber evidence="1">6.3.4.14</ecNumber>
    </recommendedName>
</protein>
<evidence type="ECO:0000256" key="5">
    <source>
        <dbReference type="ARBA" id="ARBA00048600"/>
    </source>
</evidence>
<dbReference type="PANTHER" id="PTHR48095:SF2">
    <property type="entry name" value="BIOTIN CARBOXYLASE, CHLOROPLASTIC"/>
    <property type="match status" value="1"/>
</dbReference>
<dbReference type="InterPro" id="IPR051602">
    <property type="entry name" value="ACC_Biotin_Carboxylase"/>
</dbReference>
<dbReference type="AlphaFoldDB" id="A0A090RID6"/>
<accession>A0A090RID6</accession>
<dbReference type="EC" id="6.3.4.14" evidence="1"/>
<dbReference type="GO" id="GO:0005524">
    <property type="term" value="F:ATP binding"/>
    <property type="evidence" value="ECO:0007669"/>
    <property type="project" value="UniProtKB-KW"/>
</dbReference>
<dbReference type="PANTHER" id="PTHR48095">
    <property type="entry name" value="PYRUVATE CARBOXYLASE SUBUNIT A"/>
    <property type="match status" value="1"/>
</dbReference>
<evidence type="ECO:0000256" key="1">
    <source>
        <dbReference type="ARBA" id="ARBA00013263"/>
    </source>
</evidence>
<dbReference type="InterPro" id="IPR005482">
    <property type="entry name" value="Biotin_COase_C"/>
</dbReference>
<evidence type="ECO:0000256" key="4">
    <source>
        <dbReference type="ARBA" id="ARBA00022840"/>
    </source>
</evidence>
<dbReference type="GO" id="GO:0004075">
    <property type="term" value="F:biotin carboxylase activity"/>
    <property type="evidence" value="ECO:0007669"/>
    <property type="project" value="UniProtKB-EC"/>
</dbReference>
<dbReference type="SMART" id="SM00878">
    <property type="entry name" value="Biotin_carb_C"/>
    <property type="match status" value="1"/>
</dbReference>
<evidence type="ECO:0000313" key="8">
    <source>
        <dbReference type="Proteomes" id="UP000029227"/>
    </source>
</evidence>
<dbReference type="InterPro" id="IPR011054">
    <property type="entry name" value="Rudment_hybrid_motif"/>
</dbReference>
<keyword evidence="3" id="KW-0547">Nucleotide-binding</keyword>